<dbReference type="InterPro" id="IPR011701">
    <property type="entry name" value="MFS"/>
</dbReference>
<feature type="transmembrane region" description="Helical" evidence="6">
    <location>
        <begin position="106"/>
        <end position="128"/>
    </location>
</feature>
<evidence type="ECO:0000256" key="4">
    <source>
        <dbReference type="ARBA" id="ARBA00022989"/>
    </source>
</evidence>
<keyword evidence="5 6" id="KW-0472">Membrane</keyword>
<dbReference type="PANTHER" id="PTHR23513">
    <property type="entry name" value="INTEGRAL MEMBRANE EFFLUX PROTEIN-RELATED"/>
    <property type="match status" value="1"/>
</dbReference>
<accession>A0A345ILJ1</accession>
<evidence type="ECO:0000256" key="1">
    <source>
        <dbReference type="ARBA" id="ARBA00004651"/>
    </source>
</evidence>
<dbReference type="Gene3D" id="1.20.1250.20">
    <property type="entry name" value="MFS general substrate transporter like domains"/>
    <property type="match status" value="1"/>
</dbReference>
<keyword evidence="7" id="KW-0614">Plasmid</keyword>
<proteinExistence type="predicted"/>
<feature type="transmembrane region" description="Helical" evidence="6">
    <location>
        <begin position="307"/>
        <end position="327"/>
    </location>
</feature>
<feature type="transmembrane region" description="Helical" evidence="6">
    <location>
        <begin position="12"/>
        <end position="35"/>
    </location>
</feature>
<feature type="transmembrane region" description="Helical" evidence="6">
    <location>
        <begin position="140"/>
        <end position="163"/>
    </location>
</feature>
<dbReference type="GO" id="GO:0022857">
    <property type="term" value="F:transmembrane transporter activity"/>
    <property type="evidence" value="ECO:0007669"/>
    <property type="project" value="InterPro"/>
</dbReference>
<dbReference type="Proteomes" id="UP000253744">
    <property type="component" value="Plasmid pDrdI"/>
</dbReference>
<sequence length="401" mass="41964">MTSTQRLPATFWLYLIGMAAAALGDAILSIALPYVTLGLPQSAGATSIASVVLAGTLPRFLGPLLGSIADRTPPHRIFLMTSLTRALCVLVCGLLLFQGLLPLSGLMALAFLNGTLATLAYAAGSAFVPRLLSAAQLPQANSLSSGAMMGLPLVGYGLGGTLLHLLGDAGTLLIAVPLFLIFTGISLSLTRLPAAQGKQANLWRDLQTGWSVLRHSKLLLSLLSLSFTLNLAMNIMNVRSPLHMRDFGRGSADYAVFEMLISGGVLLGILMVTPLAKKFSLDTLIGVGRWVLALGMSGFLWSPVPMWWGAAAIFGIGLGLLEVAAVTRSQQVVPAEVRGRVLGALMAFNALGLTLGALVAGWPVKTSTLMGSLTLLLAFLAVLWPFAIRSAQTSSTEATEA</sequence>
<gene>
    <name evidence="7" type="ORF">DVJ83_15425</name>
</gene>
<evidence type="ECO:0000313" key="7">
    <source>
        <dbReference type="EMBL" id="AXH00564.1"/>
    </source>
</evidence>
<keyword evidence="3 6" id="KW-0812">Transmembrane</keyword>
<dbReference type="RefSeq" id="WP_114673221.1">
    <property type="nucleotide sequence ID" value="NZ_CP031163.1"/>
</dbReference>
<feature type="transmembrane region" description="Helical" evidence="6">
    <location>
        <begin position="339"/>
        <end position="362"/>
    </location>
</feature>
<organism evidence="7 8">
    <name type="scientific">Deinococcus wulumuqiensis</name>
    <dbReference type="NCBI Taxonomy" id="980427"/>
    <lineage>
        <taxon>Bacteria</taxon>
        <taxon>Thermotogati</taxon>
        <taxon>Deinococcota</taxon>
        <taxon>Deinococci</taxon>
        <taxon>Deinococcales</taxon>
        <taxon>Deinococcaceae</taxon>
        <taxon>Deinococcus</taxon>
    </lineage>
</organism>
<feature type="transmembrane region" description="Helical" evidence="6">
    <location>
        <begin position="368"/>
        <end position="387"/>
    </location>
</feature>
<evidence type="ECO:0000256" key="2">
    <source>
        <dbReference type="ARBA" id="ARBA00022475"/>
    </source>
</evidence>
<evidence type="ECO:0000256" key="3">
    <source>
        <dbReference type="ARBA" id="ARBA00022692"/>
    </source>
</evidence>
<keyword evidence="4 6" id="KW-1133">Transmembrane helix</keyword>
<evidence type="ECO:0000256" key="5">
    <source>
        <dbReference type="ARBA" id="ARBA00023136"/>
    </source>
</evidence>
<feature type="transmembrane region" description="Helical" evidence="6">
    <location>
        <begin position="169"/>
        <end position="189"/>
    </location>
</feature>
<dbReference type="GO" id="GO:0005886">
    <property type="term" value="C:plasma membrane"/>
    <property type="evidence" value="ECO:0007669"/>
    <property type="project" value="UniProtKB-SubCell"/>
</dbReference>
<dbReference type="KEGG" id="dwu:DVJ83_15425"/>
<name>A0A345ILJ1_9DEIO</name>
<evidence type="ECO:0000256" key="6">
    <source>
        <dbReference type="SAM" id="Phobius"/>
    </source>
</evidence>
<feature type="transmembrane region" description="Helical" evidence="6">
    <location>
        <begin position="256"/>
        <end position="276"/>
    </location>
</feature>
<dbReference type="EMBL" id="CP031163">
    <property type="protein sequence ID" value="AXH00564.1"/>
    <property type="molecule type" value="Genomic_DNA"/>
</dbReference>
<comment type="subcellular location">
    <subcellularLocation>
        <location evidence="1">Cell membrane</location>
        <topology evidence="1">Multi-pass membrane protein</topology>
    </subcellularLocation>
</comment>
<dbReference type="SUPFAM" id="SSF103473">
    <property type="entry name" value="MFS general substrate transporter"/>
    <property type="match status" value="1"/>
</dbReference>
<dbReference type="AlphaFoldDB" id="A0A345ILJ1"/>
<keyword evidence="2" id="KW-1003">Cell membrane</keyword>
<dbReference type="InterPro" id="IPR036259">
    <property type="entry name" value="MFS_trans_sf"/>
</dbReference>
<feature type="transmembrane region" description="Helical" evidence="6">
    <location>
        <begin position="77"/>
        <end position="100"/>
    </location>
</feature>
<protein>
    <submittedName>
        <fullName evidence="7">MFS transporter</fullName>
    </submittedName>
</protein>
<dbReference type="PANTHER" id="PTHR23513:SF11">
    <property type="entry name" value="STAPHYLOFERRIN A TRANSPORTER"/>
    <property type="match status" value="1"/>
</dbReference>
<geneLocation type="plasmid" evidence="8">
    <name>pdrdi</name>
</geneLocation>
<reference evidence="7 8" key="1">
    <citation type="submission" date="2018-07" db="EMBL/GenBank/DDBJ databases">
        <title>Complete Genome and Methylome Analysis of Deinococcus wulumuqiensis NEB 479.</title>
        <authorList>
            <person name="Fomenkov A."/>
            <person name="Luyten Y."/>
            <person name="Vincze T."/>
            <person name="Anton B.P."/>
            <person name="Clark T."/>
            <person name="Roberts R.J."/>
            <person name="Morgan R.D."/>
        </authorList>
    </citation>
    <scope>NUCLEOTIDE SEQUENCE [LARGE SCALE GENOMIC DNA]</scope>
    <source>
        <strain evidence="7 8">NEB 479</strain>
        <plasmid evidence="8">Plasmid pdrdi</plasmid>
    </source>
</reference>
<dbReference type="Pfam" id="PF07690">
    <property type="entry name" value="MFS_1"/>
    <property type="match status" value="1"/>
</dbReference>
<evidence type="ECO:0000313" key="8">
    <source>
        <dbReference type="Proteomes" id="UP000253744"/>
    </source>
</evidence>
<feature type="transmembrane region" description="Helical" evidence="6">
    <location>
        <begin position="47"/>
        <end position="65"/>
    </location>
</feature>